<dbReference type="InterPro" id="IPR054514">
    <property type="entry name" value="RhiE-like_linker"/>
</dbReference>
<name>A0A1E2RYU2_9HYPH</name>
<dbReference type="RefSeq" id="WP_069094755.1">
    <property type="nucleotide sequence ID" value="NZ_MASI01000003.1"/>
</dbReference>
<evidence type="ECO:0000259" key="3">
    <source>
        <dbReference type="Pfam" id="PF16197"/>
    </source>
</evidence>
<proteinExistence type="predicted"/>
<keyword evidence="6" id="KW-1185">Reference proteome</keyword>
<dbReference type="Proteomes" id="UP000095087">
    <property type="component" value="Unassembled WGS sequence"/>
</dbReference>
<evidence type="ECO:0000313" key="6">
    <source>
        <dbReference type="Proteomes" id="UP000095087"/>
    </source>
</evidence>
<dbReference type="Gene3D" id="3.30.70.3290">
    <property type="match status" value="1"/>
</dbReference>
<dbReference type="InterPro" id="IPR050091">
    <property type="entry name" value="PKS_NRPS_Biosynth_Enz"/>
</dbReference>
<dbReference type="InterPro" id="IPR016039">
    <property type="entry name" value="Thiolase-like"/>
</dbReference>
<evidence type="ECO:0000256" key="2">
    <source>
        <dbReference type="ARBA" id="ARBA00022553"/>
    </source>
</evidence>
<dbReference type="InterPro" id="IPR032821">
    <property type="entry name" value="PKS_assoc"/>
</dbReference>
<dbReference type="PANTHER" id="PTHR43775">
    <property type="entry name" value="FATTY ACID SYNTHASE"/>
    <property type="match status" value="1"/>
</dbReference>
<feature type="domain" description="RhiE-like KS-MAT linker" evidence="4">
    <location>
        <begin position="212"/>
        <end position="253"/>
    </location>
</feature>
<dbReference type="Pfam" id="PF16197">
    <property type="entry name" value="KAsynt_C_assoc"/>
    <property type="match status" value="1"/>
</dbReference>
<evidence type="ECO:0000259" key="4">
    <source>
        <dbReference type="Pfam" id="PF22336"/>
    </source>
</evidence>
<organism evidence="5 6">
    <name type="scientific">Methyloligella halotolerans</name>
    <dbReference type="NCBI Taxonomy" id="1177755"/>
    <lineage>
        <taxon>Bacteria</taxon>
        <taxon>Pseudomonadati</taxon>
        <taxon>Pseudomonadota</taxon>
        <taxon>Alphaproteobacteria</taxon>
        <taxon>Hyphomicrobiales</taxon>
        <taxon>Hyphomicrobiaceae</taxon>
        <taxon>Methyloligella</taxon>
    </lineage>
</organism>
<dbReference type="Pfam" id="PF22336">
    <property type="entry name" value="RhiE-like_linker"/>
    <property type="match status" value="1"/>
</dbReference>
<gene>
    <name evidence="5" type="ORF">A7A08_01413</name>
</gene>
<dbReference type="SUPFAM" id="SSF53901">
    <property type="entry name" value="Thiolase-like"/>
    <property type="match status" value="1"/>
</dbReference>
<evidence type="ECO:0000256" key="1">
    <source>
        <dbReference type="ARBA" id="ARBA00022450"/>
    </source>
</evidence>
<dbReference type="GO" id="GO:0071770">
    <property type="term" value="P:DIM/DIP cell wall layer assembly"/>
    <property type="evidence" value="ECO:0007669"/>
    <property type="project" value="TreeGrafter"/>
</dbReference>
<comment type="caution">
    <text evidence="5">The sequence shown here is derived from an EMBL/GenBank/DDBJ whole genome shotgun (WGS) entry which is preliminary data.</text>
</comment>
<sequence>MIKALLALNHRQIPANLHFQYLNPKIDLAGTPFFVPDEPVSLDPEARLAAGISSFGFGGANAHAVLESYANPAPGEDEDRPCLIPLSARTRPALIARTEQLLAYLSVGGRDDAPQALPIPELSAELGLGRLPETAGPMPLRALRLEVSDLAAVLKRIGRKRGIDLALDDVRDCVTLGELSACIGELTCIAPSHRDSGERLLSGVAIPDRAVRDASLVQIGFSLTEGRDAMAERLAIVARSKQELKQQLEQFLAEPEATADGLFSGSVRRPIENAPEAPSSPDAPATVEELAAWARYWVAVRTAKLDWMDLHGGPRPRKIPLPSYPFALTRHWFESPKTAEPETAPEKAAAPITPLATPAEKPRPASADPVTPEALVRRFPSSAVALAYLLDHLAKQSNGATITLRNLVFGAPQDIDLRHLKAVGIASGGLTMAQCLHQLGTAKVLLQAEIAANLSAPHFGGGTAGSRVTLGPIAEAERSAPFWAAIFGPLFGAEGWIAEPDAPALSALYRADAVGFEPRRKASLAQIEIRRTQGGSFDFLAGDGTAPPILWIENLTVKPAAAAPSGQQPREEALAS</sequence>
<dbReference type="GO" id="GO:0005886">
    <property type="term" value="C:plasma membrane"/>
    <property type="evidence" value="ECO:0007669"/>
    <property type="project" value="TreeGrafter"/>
</dbReference>
<dbReference type="GO" id="GO:0006633">
    <property type="term" value="P:fatty acid biosynthetic process"/>
    <property type="evidence" value="ECO:0007669"/>
    <property type="project" value="TreeGrafter"/>
</dbReference>
<dbReference type="AlphaFoldDB" id="A0A1E2RYU2"/>
<dbReference type="EMBL" id="MASI01000003">
    <property type="protein sequence ID" value="ODA67381.1"/>
    <property type="molecule type" value="Genomic_DNA"/>
</dbReference>
<dbReference type="PANTHER" id="PTHR43775:SF37">
    <property type="entry name" value="SI:DKEY-61P9.11"/>
    <property type="match status" value="1"/>
</dbReference>
<dbReference type="STRING" id="1177755.A7A08_01413"/>
<keyword evidence="2" id="KW-0597">Phosphoprotein</keyword>
<dbReference type="Gene3D" id="3.40.47.10">
    <property type="match status" value="1"/>
</dbReference>
<feature type="domain" description="Polyketide synthase C-terminal extension" evidence="3">
    <location>
        <begin position="23"/>
        <end position="103"/>
    </location>
</feature>
<reference evidence="5 6" key="1">
    <citation type="submission" date="2016-07" db="EMBL/GenBank/DDBJ databases">
        <title>Draft genome sequence of Methyloligella halotolerans C2T (VKM B-2706T=CCUG 61687T=DSM 25045T), a halotolerant polyhydroxybutyrate accumulating methylotroph.</title>
        <authorList>
            <person name="Vasilenko O.V."/>
            <person name="Doronina N.V."/>
            <person name="Poroshina M.N."/>
            <person name="Tarlachkov S.V."/>
            <person name="Trotsenko Y.A."/>
        </authorList>
    </citation>
    <scope>NUCLEOTIDE SEQUENCE [LARGE SCALE GENOMIC DNA]</scope>
    <source>
        <strain evidence="5 6">VKM B-2706</strain>
    </source>
</reference>
<accession>A0A1E2RYU2</accession>
<protein>
    <submittedName>
        <fullName evidence="5">Polyketide synthase PksL</fullName>
    </submittedName>
</protein>
<keyword evidence="1" id="KW-0596">Phosphopantetheine</keyword>
<dbReference type="GO" id="GO:0004312">
    <property type="term" value="F:fatty acid synthase activity"/>
    <property type="evidence" value="ECO:0007669"/>
    <property type="project" value="TreeGrafter"/>
</dbReference>
<dbReference type="GO" id="GO:0005737">
    <property type="term" value="C:cytoplasm"/>
    <property type="evidence" value="ECO:0007669"/>
    <property type="project" value="TreeGrafter"/>
</dbReference>
<evidence type="ECO:0000313" key="5">
    <source>
        <dbReference type="EMBL" id="ODA67381.1"/>
    </source>
</evidence>
<dbReference type="OrthoDB" id="9778690at2"/>